<keyword evidence="2" id="KW-0503">Monooxygenase</keyword>
<sequence>MPVHVAITRKVLPGKEEEFKKALRNFLGDSFIHGGVHGAAMITSLPGTDEREIGILRTFKDEAERDAFYQSKLFKEWDAYASTLTEETVYRDLTGLEAWFRSPMPPPRWKMALVTLCGVFPASILLFFSIGKLIKEWPLMARLFVTAFLMVVMLTWFIMPLLTKGLKKWLKPGS</sequence>
<feature type="transmembrane region" description="Helical" evidence="1">
    <location>
        <begin position="111"/>
        <end position="131"/>
    </location>
</feature>
<keyword evidence="2" id="KW-0560">Oxidoreductase</keyword>
<name>A0ABS9KNA0_9BACT</name>
<proteinExistence type="predicted"/>
<keyword evidence="1" id="KW-0472">Membrane</keyword>
<gene>
    <name evidence="2" type="ORF">LZZ85_05710</name>
</gene>
<dbReference type="InterPro" id="IPR011008">
    <property type="entry name" value="Dimeric_a/b-barrel"/>
</dbReference>
<keyword evidence="1" id="KW-0812">Transmembrane</keyword>
<dbReference type="GO" id="GO:0004497">
    <property type="term" value="F:monooxygenase activity"/>
    <property type="evidence" value="ECO:0007669"/>
    <property type="project" value="UniProtKB-KW"/>
</dbReference>
<keyword evidence="3" id="KW-1185">Reference proteome</keyword>
<evidence type="ECO:0000313" key="3">
    <source>
        <dbReference type="Proteomes" id="UP001165367"/>
    </source>
</evidence>
<dbReference type="Gene3D" id="3.30.70.100">
    <property type="match status" value="1"/>
</dbReference>
<dbReference type="InterPro" id="IPR038762">
    <property type="entry name" value="ABM_predict"/>
</dbReference>
<dbReference type="PANTHER" id="PTHR40057">
    <property type="entry name" value="SLR1162 PROTEIN"/>
    <property type="match status" value="1"/>
</dbReference>
<accession>A0ABS9KNA0</accession>
<organism evidence="2 3">
    <name type="scientific">Terrimonas ginsenosidimutans</name>
    <dbReference type="NCBI Taxonomy" id="2908004"/>
    <lineage>
        <taxon>Bacteria</taxon>
        <taxon>Pseudomonadati</taxon>
        <taxon>Bacteroidota</taxon>
        <taxon>Chitinophagia</taxon>
        <taxon>Chitinophagales</taxon>
        <taxon>Chitinophagaceae</taxon>
        <taxon>Terrimonas</taxon>
    </lineage>
</organism>
<evidence type="ECO:0000313" key="2">
    <source>
        <dbReference type="EMBL" id="MCG2613764.1"/>
    </source>
</evidence>
<dbReference type="RefSeq" id="WP_237869495.1">
    <property type="nucleotide sequence ID" value="NZ_JAKLTR010000003.1"/>
</dbReference>
<dbReference type="SUPFAM" id="SSF54909">
    <property type="entry name" value="Dimeric alpha+beta barrel"/>
    <property type="match status" value="1"/>
</dbReference>
<keyword evidence="1" id="KW-1133">Transmembrane helix</keyword>
<dbReference type="EMBL" id="JAKLTR010000003">
    <property type="protein sequence ID" value="MCG2613764.1"/>
    <property type="molecule type" value="Genomic_DNA"/>
</dbReference>
<protein>
    <submittedName>
        <fullName evidence="2">Antibiotic biosynthesis monooxygenase</fullName>
    </submittedName>
</protein>
<dbReference type="Proteomes" id="UP001165367">
    <property type="component" value="Unassembled WGS sequence"/>
</dbReference>
<dbReference type="PANTHER" id="PTHR40057:SF1">
    <property type="entry name" value="SLR1162 PROTEIN"/>
    <property type="match status" value="1"/>
</dbReference>
<reference evidence="2" key="1">
    <citation type="submission" date="2022-01" db="EMBL/GenBank/DDBJ databases">
        <authorList>
            <person name="Jo J.-H."/>
            <person name="Im W.-T."/>
        </authorList>
    </citation>
    <scope>NUCLEOTIDE SEQUENCE</scope>
    <source>
        <strain evidence="2">NA20</strain>
    </source>
</reference>
<comment type="caution">
    <text evidence="2">The sequence shown here is derived from an EMBL/GenBank/DDBJ whole genome shotgun (WGS) entry which is preliminary data.</text>
</comment>
<evidence type="ECO:0000256" key="1">
    <source>
        <dbReference type="SAM" id="Phobius"/>
    </source>
</evidence>
<feature type="transmembrane region" description="Helical" evidence="1">
    <location>
        <begin position="143"/>
        <end position="162"/>
    </location>
</feature>